<dbReference type="Proteomes" id="UP000464695">
    <property type="component" value="Segment"/>
</dbReference>
<evidence type="ECO:0000313" key="3">
    <source>
        <dbReference type="Proteomes" id="UP000464695"/>
    </source>
</evidence>
<name>A0A6B9X3E6_9CAUD</name>
<accession>A0A6B9X3E6</accession>
<organism evidence="2 3">
    <name type="scientific">Escherichia phage atuna</name>
    <dbReference type="NCBI Taxonomy" id="2696385"/>
    <lineage>
        <taxon>Viruses</taxon>
        <taxon>Duplodnaviria</taxon>
        <taxon>Heunggongvirae</taxon>
        <taxon>Uroviricota</taxon>
        <taxon>Caudoviricetes</taxon>
        <taxon>Drexlerviridae</taxon>
        <taxon>Tempevirinae</taxon>
        <taxon>Warwickvirus</taxon>
        <taxon>Warwickvirus atuna</taxon>
    </lineage>
</organism>
<proteinExistence type="predicted"/>
<dbReference type="EMBL" id="MN850620">
    <property type="protein sequence ID" value="QHR72292.1"/>
    <property type="molecule type" value="Genomic_DNA"/>
</dbReference>
<dbReference type="Gene3D" id="2.60.40.1080">
    <property type="match status" value="1"/>
</dbReference>
<protein>
    <recommendedName>
        <fullName evidence="1">BIG2 domain-containing protein</fullName>
    </recommendedName>
</protein>
<dbReference type="Pfam" id="PF02368">
    <property type="entry name" value="Big_2"/>
    <property type="match status" value="1"/>
</dbReference>
<gene>
    <name evidence="2" type="ORF">atuna_33</name>
</gene>
<reference evidence="3" key="1">
    <citation type="submission" date="2019-12" db="EMBL/GenBank/DDBJ databases">
        <authorList>
            <person name="Olsen N.S."/>
            <person name="Junco L.M.F."/>
            <person name="Kot W."/>
            <person name="Hansen L.H."/>
        </authorList>
    </citation>
    <scope>NUCLEOTIDE SEQUENCE [LARGE SCALE GENOMIC DNA]</scope>
</reference>
<dbReference type="InterPro" id="IPR003343">
    <property type="entry name" value="Big_2"/>
</dbReference>
<dbReference type="Pfam" id="PF23982">
    <property type="entry name" value="XM1_gp53_minor_capsid"/>
    <property type="match status" value="1"/>
</dbReference>
<keyword evidence="3" id="KW-1185">Reference proteome</keyword>
<evidence type="ECO:0000313" key="2">
    <source>
        <dbReference type="EMBL" id="QHR72292.1"/>
    </source>
</evidence>
<evidence type="ECO:0000259" key="1">
    <source>
        <dbReference type="Pfam" id="PF02368"/>
    </source>
</evidence>
<dbReference type="InterPro" id="IPR056914">
    <property type="entry name" value="Gp53-like"/>
</dbReference>
<feature type="domain" description="BIG2" evidence="1">
    <location>
        <begin position="186"/>
        <end position="246"/>
    </location>
</feature>
<sequence length="260" mass="28053">MAKDYSSVMGLSCPGCLVDSTRYNIDGTGVCGSESIIAGKVVFFKERIDGYNIFVDHKEGGAVVAGVALRSNITTTVNEEDGYSDYKEGDAINILTRGVVWCVTQTIESPPEHGDLVYVNNDGFVAKSDGDEIVDGWIFTGDFYKFDETINIVGVRITPLYHRKYLLTGAIIEAENGYIEGTETINNVQLKVTVVPTWADDKTGQWTITNPQDPSVASVSRTGLVVPTGVGGRVNVNWTANDGSGVADQFDIVFTKTAGE</sequence>